<feature type="domain" description="Glycoside hydrolase family 29 N-terminal" evidence="7">
    <location>
        <begin position="5"/>
        <end position="333"/>
    </location>
</feature>
<evidence type="ECO:0000313" key="11">
    <source>
        <dbReference type="Proteomes" id="UP001164790"/>
    </source>
</evidence>
<dbReference type="SUPFAM" id="SSF51445">
    <property type="entry name" value="(Trans)glycosidases"/>
    <property type="match status" value="1"/>
</dbReference>
<dbReference type="Gene3D" id="3.20.20.80">
    <property type="entry name" value="Glycosidases"/>
    <property type="match status" value="1"/>
</dbReference>
<keyword evidence="11" id="KW-1185">Reference proteome</keyword>
<evidence type="ECO:0000256" key="3">
    <source>
        <dbReference type="ARBA" id="ARBA00012662"/>
    </source>
</evidence>
<dbReference type="InterPro" id="IPR016286">
    <property type="entry name" value="FUC_metazoa-typ"/>
</dbReference>
<evidence type="ECO:0000256" key="1">
    <source>
        <dbReference type="ARBA" id="ARBA00004071"/>
    </source>
</evidence>
<dbReference type="Pfam" id="PF01120">
    <property type="entry name" value="Alpha_L_fucos"/>
    <property type="match status" value="1"/>
</dbReference>
<evidence type="ECO:0000256" key="5">
    <source>
        <dbReference type="ARBA" id="ARBA00022801"/>
    </source>
</evidence>
<dbReference type="SMART" id="SM00812">
    <property type="entry name" value="Alpha_L_fucos"/>
    <property type="match status" value="1"/>
</dbReference>
<reference evidence="9" key="2">
    <citation type="submission" date="2022-10" db="EMBL/GenBank/DDBJ databases">
        <title>Comparative genomic analysis and in-vitro probiotic properties of the potential probiotic L. chiayiensis AACE 3.</title>
        <authorList>
            <person name="Kang X."/>
        </authorList>
    </citation>
    <scope>NUCLEOTIDE SEQUENCE</scope>
    <source>
        <strain evidence="9">AACE 3</strain>
    </source>
</reference>
<dbReference type="GO" id="GO:0006004">
    <property type="term" value="P:fucose metabolic process"/>
    <property type="evidence" value="ECO:0007669"/>
    <property type="project" value="InterPro"/>
</dbReference>
<organism evidence="8 10">
    <name type="scientific">Lacticaseibacillus chiayiensis</name>
    <dbReference type="NCBI Taxonomy" id="2100821"/>
    <lineage>
        <taxon>Bacteria</taxon>
        <taxon>Bacillati</taxon>
        <taxon>Bacillota</taxon>
        <taxon>Bacilli</taxon>
        <taxon>Lactobacillales</taxon>
        <taxon>Lactobacillaceae</taxon>
        <taxon>Lacticaseibacillus</taxon>
    </lineage>
</organism>
<dbReference type="PANTHER" id="PTHR10030:SF37">
    <property type="entry name" value="ALPHA-L-FUCOSIDASE-RELATED"/>
    <property type="match status" value="1"/>
</dbReference>
<keyword evidence="4" id="KW-0732">Signal</keyword>
<evidence type="ECO:0000256" key="4">
    <source>
        <dbReference type="ARBA" id="ARBA00022729"/>
    </source>
</evidence>
<dbReference type="PIRSF" id="PIRSF001092">
    <property type="entry name" value="Alpha-L-fucosidase"/>
    <property type="match status" value="1"/>
</dbReference>
<dbReference type="GO" id="GO:0005764">
    <property type="term" value="C:lysosome"/>
    <property type="evidence" value="ECO:0007669"/>
    <property type="project" value="TreeGrafter"/>
</dbReference>
<dbReference type="PANTHER" id="PTHR10030">
    <property type="entry name" value="ALPHA-L-FUCOSIDASE"/>
    <property type="match status" value="1"/>
</dbReference>
<keyword evidence="5" id="KW-0378">Hydrolase</keyword>
<comment type="similarity">
    <text evidence="2">Belongs to the glycosyl hydrolase 29 family.</text>
</comment>
<dbReference type="EMBL" id="MSSM01000001">
    <property type="protein sequence ID" value="RXT30671.1"/>
    <property type="molecule type" value="Genomic_DNA"/>
</dbReference>
<dbReference type="AlphaFoldDB" id="A0A4Q1UFZ2"/>
<dbReference type="InterPro" id="IPR017853">
    <property type="entry name" value="GH"/>
</dbReference>
<dbReference type="EMBL" id="CP107523">
    <property type="protein sequence ID" value="UYN56373.1"/>
    <property type="molecule type" value="Genomic_DNA"/>
</dbReference>
<dbReference type="Proteomes" id="UP000290475">
    <property type="component" value="Unassembled WGS sequence"/>
</dbReference>
<evidence type="ECO:0000256" key="6">
    <source>
        <dbReference type="ARBA" id="ARBA00023295"/>
    </source>
</evidence>
<comment type="function">
    <text evidence="1">Alpha-L-fucosidase is responsible for hydrolyzing the alpha-1,6-linked fucose joined to the reducing-end N-acetylglucosamine of the carbohydrate moieties of glycoproteins.</text>
</comment>
<evidence type="ECO:0000313" key="10">
    <source>
        <dbReference type="Proteomes" id="UP000290475"/>
    </source>
</evidence>
<dbReference type="InterPro" id="IPR057739">
    <property type="entry name" value="Glyco_hydro_29_N"/>
</dbReference>
<dbReference type="GO" id="GO:0016139">
    <property type="term" value="P:glycoside catabolic process"/>
    <property type="evidence" value="ECO:0007669"/>
    <property type="project" value="TreeGrafter"/>
</dbReference>
<dbReference type="InterPro" id="IPR000933">
    <property type="entry name" value="Glyco_hydro_29"/>
</dbReference>
<evidence type="ECO:0000313" key="9">
    <source>
        <dbReference type="EMBL" id="UYN56373.1"/>
    </source>
</evidence>
<dbReference type="GO" id="GO:0004560">
    <property type="term" value="F:alpha-L-fucosidase activity"/>
    <property type="evidence" value="ECO:0007669"/>
    <property type="project" value="InterPro"/>
</dbReference>
<accession>A0A4Q1UFZ2</accession>
<sequence length="355" mass="40425">MNEQVTWFKNAKYGMMIHWGLYSVLAGEYRGESSSVYAEWIQSKFQISNVEYGRLATAFNPVYFDADAIVTLAKKCGMQYLVVTTKHHDGFAMYRSQVDPYNVYDATPFHRDVIGELAEACRNAGLKFGLYYSQDLDWHEPDGGGYKSNHLDTAGTTWDNSWDFPDETQKNFDRCFDRKILPQIKEIMTNYGDIATAWFDVPMTLSETQSQLIYDTVRELQPNCLINSRLGNGKYDYVSLGDNEIPKHKEDMNKTDVDYNDIAGFKPSPLGLYETAGTINDSWGFSYHDQNWKTPRTLFRYKQHLNDFGINYLLNIGLDPLGRVPMMAEENLLAAKALEDAAGVQKGERQAASVG</sequence>
<dbReference type="RefSeq" id="WP_129300611.1">
    <property type="nucleotide sequence ID" value="NZ_CP107523.1"/>
</dbReference>
<protein>
    <recommendedName>
        <fullName evidence="3">alpha-L-fucosidase</fullName>
        <ecNumber evidence="3">3.2.1.51</ecNumber>
    </recommendedName>
</protein>
<evidence type="ECO:0000259" key="7">
    <source>
        <dbReference type="Pfam" id="PF01120"/>
    </source>
</evidence>
<keyword evidence="6" id="KW-0326">Glycosidase</keyword>
<evidence type="ECO:0000313" key="8">
    <source>
        <dbReference type="EMBL" id="RXT30671.1"/>
    </source>
</evidence>
<dbReference type="Proteomes" id="UP001164790">
    <property type="component" value="Chromosome"/>
</dbReference>
<name>A0A4Q1UFZ2_9LACO</name>
<reference evidence="8 10" key="1">
    <citation type="submission" date="2017-01" db="EMBL/GenBank/DDBJ databases">
        <title>Lactobacillus chiayiensis sp. nov., a lactic acid bacterium isolated from compost.</title>
        <authorList>
            <person name="Huang C.-H."/>
        </authorList>
    </citation>
    <scope>NUCLEOTIDE SEQUENCE [LARGE SCALE GENOMIC DNA]</scope>
    <source>
        <strain evidence="10">chh01</strain>
        <strain evidence="8">Chh01</strain>
    </source>
</reference>
<gene>
    <name evidence="8" type="ORF">BVJ53_00185</name>
    <name evidence="9" type="ORF">OFW50_13045</name>
</gene>
<dbReference type="EC" id="3.2.1.51" evidence="3"/>
<proteinExistence type="inferred from homology"/>
<evidence type="ECO:0000256" key="2">
    <source>
        <dbReference type="ARBA" id="ARBA00007951"/>
    </source>
</evidence>